<evidence type="ECO:0000313" key="2">
    <source>
        <dbReference type="EMBL" id="ADK70809.1"/>
    </source>
</evidence>
<proteinExistence type="predicted"/>
<dbReference type="EMBL" id="HM568515">
    <property type="protein sequence ID" value="ADK70809.1"/>
    <property type="molecule type" value="Genomic_DNA"/>
</dbReference>
<feature type="region of interest" description="Disordered" evidence="1">
    <location>
        <begin position="1"/>
        <end position="22"/>
    </location>
</feature>
<accession>E2IKY3</accession>
<reference evidence="2" key="1">
    <citation type="submission" date="2010-04" db="EMBL/GenBank/DDBJ databases">
        <title>The Genomes of Seven Distinct Elephant Herpesviruses Associated with Hemorrhagic Disease are Highly Diverged from Both Cytomegaloviruses and Roseoloviruses and Form a New Proboscivirus Genus.</title>
        <authorList>
            <person name="Richman L.K."/>
            <person name="Zong J.-C."/>
            <person name="Latimer E."/>
            <person name="Heaggans S.Y."/>
            <person name="Montali R.J."/>
            <person name="Hayward G.S."/>
        </authorList>
    </citation>
    <scope>NUCLEOTIDE SEQUENCE</scope>
    <source>
        <strain evidence="2">North American #NAP11</strain>
    </source>
</reference>
<evidence type="ECO:0000256" key="1">
    <source>
        <dbReference type="SAM" id="MobiDB-lite"/>
    </source>
</evidence>
<name>E2IKY3_ELHV1</name>
<feature type="region of interest" description="Disordered" evidence="1">
    <location>
        <begin position="56"/>
        <end position="96"/>
    </location>
</feature>
<protein>
    <submittedName>
        <fullName evidence="2">U71</fullName>
    </submittedName>
</protein>
<feature type="compositionally biased region" description="Basic residues" evidence="1">
    <location>
        <begin position="80"/>
        <end position="96"/>
    </location>
</feature>
<sequence>MGSELSKGVCCKSSGAGKNSLNSPSCWCCGSPPAAGLHDANGNVIVLDDDNFEELEDEDMDTLPLVTNRDETPESVSSCKNKKPIKKQPKPYNHKQ</sequence>
<organism evidence="2">
    <name type="scientific">Elephant endotheliotropic herpesvirus 1A</name>
    <dbReference type="NCBI Taxonomy" id="759753"/>
    <lineage>
        <taxon>Viruses</taxon>
        <taxon>Duplodnaviria</taxon>
        <taxon>Heunggongvirae</taxon>
        <taxon>Peploviricota</taxon>
        <taxon>Herviviricetes</taxon>
        <taxon>Herpesvirales</taxon>
        <taxon>Orthoherpesviridae</taxon>
        <taxon>Betaherpesvirinae</taxon>
        <taxon>Proboscivirus</taxon>
        <taxon>Proboscivirus elephantidbeta1</taxon>
        <taxon>Elephantid herpesvirus 1</taxon>
    </lineage>
</organism>